<dbReference type="EMBL" id="HBGY01007391">
    <property type="protein sequence ID" value="CAD9564684.1"/>
    <property type="molecule type" value="Transcribed_RNA"/>
</dbReference>
<name>A0A7S2K4F7_9STRA</name>
<dbReference type="AlphaFoldDB" id="A0A7S2K4F7"/>
<sequence length="307" mass="33782">MCSGGLSLPISNAFTSACTCECIRSGNSMATGDELLDAIQKSPPDDACIRNVQDFDAHDMGSANVVANNADQTCHFETYKETTSHLNDNAIAHDIISKQKEEIAALQNRVNDLTSALAELSMRRLEESKLTTTIANDIFHSQQSRREGGEIEGHSINRENASVPSNASILSPITAPTFFSPQNHGTRSKTANNKVHSFGSSKLDYSTDSSFEGEMVLSVQTASAFKQNNFSSPKPESAHDEIMMPDATLPKIRYSMSQCDSDDDEYSCQEGPSIMRIEAKYLARNGKKSMKLPHGRHSGRQRRRERL</sequence>
<feature type="compositionally biased region" description="Basic residues" evidence="2">
    <location>
        <begin position="285"/>
        <end position="307"/>
    </location>
</feature>
<proteinExistence type="predicted"/>
<accession>A0A7S2K4F7</accession>
<evidence type="ECO:0000313" key="3">
    <source>
        <dbReference type="EMBL" id="CAD9564684.1"/>
    </source>
</evidence>
<feature type="coiled-coil region" evidence="1">
    <location>
        <begin position="96"/>
        <end position="123"/>
    </location>
</feature>
<feature type="region of interest" description="Disordered" evidence="2">
    <location>
        <begin position="284"/>
        <end position="307"/>
    </location>
</feature>
<keyword evidence="1" id="KW-0175">Coiled coil</keyword>
<organism evidence="3">
    <name type="scientific">Leptocylindrus danicus</name>
    <dbReference type="NCBI Taxonomy" id="163516"/>
    <lineage>
        <taxon>Eukaryota</taxon>
        <taxon>Sar</taxon>
        <taxon>Stramenopiles</taxon>
        <taxon>Ochrophyta</taxon>
        <taxon>Bacillariophyta</taxon>
        <taxon>Coscinodiscophyceae</taxon>
        <taxon>Chaetocerotophycidae</taxon>
        <taxon>Leptocylindrales</taxon>
        <taxon>Leptocylindraceae</taxon>
        <taxon>Leptocylindrus</taxon>
    </lineage>
</organism>
<reference evidence="3" key="1">
    <citation type="submission" date="2021-01" db="EMBL/GenBank/DDBJ databases">
        <authorList>
            <person name="Corre E."/>
            <person name="Pelletier E."/>
            <person name="Niang G."/>
            <person name="Scheremetjew M."/>
            <person name="Finn R."/>
            <person name="Kale V."/>
            <person name="Holt S."/>
            <person name="Cochrane G."/>
            <person name="Meng A."/>
            <person name="Brown T."/>
            <person name="Cohen L."/>
        </authorList>
    </citation>
    <scope>NUCLEOTIDE SEQUENCE</scope>
    <source>
        <strain evidence="3">B650</strain>
    </source>
</reference>
<evidence type="ECO:0000256" key="2">
    <source>
        <dbReference type="SAM" id="MobiDB-lite"/>
    </source>
</evidence>
<protein>
    <submittedName>
        <fullName evidence="3">Uncharacterized protein</fullName>
    </submittedName>
</protein>
<gene>
    <name evidence="3" type="ORF">LDAN0321_LOCUS4609</name>
</gene>
<evidence type="ECO:0000256" key="1">
    <source>
        <dbReference type="SAM" id="Coils"/>
    </source>
</evidence>